<dbReference type="GO" id="GO:0043015">
    <property type="term" value="F:gamma-tubulin binding"/>
    <property type="evidence" value="ECO:0007669"/>
    <property type="project" value="InterPro"/>
</dbReference>
<evidence type="ECO:0000259" key="9">
    <source>
        <dbReference type="Pfam" id="PF17681"/>
    </source>
</evidence>
<accession>A0A2I2FNT3</accession>
<dbReference type="InterPro" id="IPR007259">
    <property type="entry name" value="GCP"/>
</dbReference>
<name>A0A2I2FNT3_ASPCN</name>
<dbReference type="Pfam" id="PF04130">
    <property type="entry name" value="GCP_C_terminal"/>
    <property type="match status" value="1"/>
</dbReference>
<dbReference type="InterPro" id="IPR040457">
    <property type="entry name" value="GCP_C"/>
</dbReference>
<feature type="region of interest" description="Disordered" evidence="6">
    <location>
        <begin position="781"/>
        <end position="820"/>
    </location>
</feature>
<keyword evidence="3 5" id="KW-0493">Microtubule</keyword>
<protein>
    <recommendedName>
        <fullName evidence="5">Spindle pole body component</fullName>
    </recommendedName>
</protein>
<evidence type="ECO:0000256" key="4">
    <source>
        <dbReference type="ARBA" id="ARBA00023212"/>
    </source>
</evidence>
<feature type="domain" description="Gamma tubulin complex component protein N-terminal" evidence="9">
    <location>
        <begin position="232"/>
        <end position="534"/>
    </location>
</feature>
<dbReference type="EMBL" id="KZ559118">
    <property type="protein sequence ID" value="PLB42279.1"/>
    <property type="molecule type" value="Genomic_DNA"/>
</dbReference>
<dbReference type="GeneID" id="36527749"/>
<dbReference type="GO" id="GO:0051321">
    <property type="term" value="P:meiotic cell cycle"/>
    <property type="evidence" value="ECO:0007669"/>
    <property type="project" value="TreeGrafter"/>
</dbReference>
<dbReference type="InterPro" id="IPR042241">
    <property type="entry name" value="GCP_C_sf"/>
</dbReference>
<evidence type="ECO:0000256" key="3">
    <source>
        <dbReference type="ARBA" id="ARBA00022701"/>
    </source>
</evidence>
<dbReference type="STRING" id="41067.A0A2I2FNT3"/>
<reference evidence="10 11" key="1">
    <citation type="submission" date="2017-12" db="EMBL/GenBank/DDBJ databases">
        <authorList>
            <consortium name="DOE Joint Genome Institute"/>
            <person name="Haridas S."/>
            <person name="Kjaerbolling I."/>
            <person name="Vesth T.C."/>
            <person name="Frisvad J.C."/>
            <person name="Nybo J.L."/>
            <person name="Theobald S."/>
            <person name="Kuo A."/>
            <person name="Bowyer P."/>
            <person name="Matsuda Y."/>
            <person name="Mondo S."/>
            <person name="Lyhne E.K."/>
            <person name="Kogle M.E."/>
            <person name="Clum A."/>
            <person name="Lipzen A."/>
            <person name="Salamov A."/>
            <person name="Ngan C.Y."/>
            <person name="Daum C."/>
            <person name="Chiniquy J."/>
            <person name="Barry K."/>
            <person name="LaButti K."/>
            <person name="Simmons B.A."/>
            <person name="Magnuson J.K."/>
            <person name="Mortensen U.H."/>
            <person name="Larsen T.O."/>
            <person name="Grigoriev I.V."/>
            <person name="Baker S.E."/>
            <person name="Andersen M.R."/>
            <person name="Nordberg H.P."/>
            <person name="Cantor M.N."/>
            <person name="Hua S.X."/>
        </authorList>
    </citation>
    <scope>NUCLEOTIDE SEQUENCE [LARGE SCALE GENOMIC DNA]</scope>
    <source>
        <strain evidence="10 11">CBS 102.13</strain>
    </source>
</reference>
<dbReference type="GO" id="GO:0051225">
    <property type="term" value="P:spindle assembly"/>
    <property type="evidence" value="ECO:0007669"/>
    <property type="project" value="TreeGrafter"/>
</dbReference>
<evidence type="ECO:0000256" key="6">
    <source>
        <dbReference type="SAM" id="MobiDB-lite"/>
    </source>
</evidence>
<comment type="subcellular location">
    <subcellularLocation>
        <location evidence="5">Cytoplasm</location>
        <location evidence="5">Cytoskeleton</location>
        <location evidence="5">Microtubule organizing center</location>
    </subcellularLocation>
</comment>
<feature type="domain" description="Gamma tubulin complex component C-terminal" evidence="7">
    <location>
        <begin position="623"/>
        <end position="877"/>
    </location>
</feature>
<evidence type="ECO:0000259" key="7">
    <source>
        <dbReference type="Pfam" id="PF04130"/>
    </source>
</evidence>
<dbReference type="CDD" id="cd22572">
    <property type="entry name" value="GCP5_NTD"/>
    <property type="match status" value="1"/>
</dbReference>
<dbReference type="GO" id="GO:0000278">
    <property type="term" value="P:mitotic cell cycle"/>
    <property type="evidence" value="ECO:0007669"/>
    <property type="project" value="TreeGrafter"/>
</dbReference>
<proteinExistence type="inferred from homology"/>
<sequence length="886" mass="100373">MAVVASVGTLTEELITTVAKPDRINDPRFKSLKRRAEATLRSNAYPRTDQFAVAKQLEGLQEKFQVLDKDDLADALRLRLVELEEHRSSWFPEILSLLLQLADRPAQYSSVDRLEKVAPKPEAKGLSWSDIDPAGTAYCDDDIWESVDYGAGSSEDDLTSLSSDSDEPRTRPQSSVAPDEDYVISEDVFSSGEDEDLVASIKSAQFWREEKHTDGLQQDGISSRVITELQMVRETISMLQGLPTSLFWRLDDSIEVDRRYTLAHLSNGVLVALLRELCSIGAKIDILRRFSQTPQSIAYMQTFHRRIDTILREFDAYLSRIESRYLSRNLEVTVSLLQLCQDVRQESKLLLLLAEVVSQCRSGSNEPIKCLDLLYDKVCGLQAAGDDVEFLSLAELFFACFETYARPVRLWMEAGLLEDSADKSFFIHRSHSDRDLRTLWQDWYTLDDASGLVNAPKFIHPLVHKIFITGKSVVFLRHLNVYDGDQGTPRKTSLALEDVFSDSQSARYLPFYMLFESAFGKIVDQNHSLTSALLRQELDQRCGLWVSLRALECIYFGRDMSVFSPIDNKIFDLIDRGKGAWRDRYLLTDVAQSALSALPFIEPSRLIVRTNEVHSPRGNQASSSRSVSMLDMIAFDYVLPWPIANIITKPAILRYQRIAIFLMQIRRAKHTIVQQYSQHAADRTVQDNAHSLSYALHHNMLWFLNTLYSHFTDFVISTSTLALQKSLSAAEDVTAMIDAHNAYLSSLEAQLLLSTNLAPLLQATTSLLDLSISFANLQSTRHSSSSKPARQTKPHSTEDDDTSDEFESESDEDESDDDAEIANNRRTALHDTLYDQRLRDTKDQFHRLVGFLAAGLKGIGRVDGQLSWEMLAEKLDWRREARSAVV</sequence>
<keyword evidence="11" id="KW-1185">Reference proteome</keyword>
<dbReference type="RefSeq" id="XP_024676291.1">
    <property type="nucleotide sequence ID" value="XM_024820589.1"/>
</dbReference>
<dbReference type="PANTHER" id="PTHR19302:SF33">
    <property type="entry name" value="GAMMA-TUBULIN COMPLEX COMPONENT 5"/>
    <property type="match status" value="1"/>
</dbReference>
<evidence type="ECO:0000313" key="10">
    <source>
        <dbReference type="EMBL" id="PLB42279.1"/>
    </source>
</evidence>
<dbReference type="PANTHER" id="PTHR19302">
    <property type="entry name" value="GAMMA TUBULIN COMPLEX PROTEIN"/>
    <property type="match status" value="1"/>
</dbReference>
<dbReference type="GO" id="GO:0000922">
    <property type="term" value="C:spindle pole"/>
    <property type="evidence" value="ECO:0007669"/>
    <property type="project" value="InterPro"/>
</dbReference>
<dbReference type="AlphaFoldDB" id="A0A2I2FNT3"/>
<dbReference type="GO" id="GO:0007020">
    <property type="term" value="P:microtubule nucleation"/>
    <property type="evidence" value="ECO:0007669"/>
    <property type="project" value="InterPro"/>
</dbReference>
<evidence type="ECO:0000256" key="5">
    <source>
        <dbReference type="RuleBase" id="RU363050"/>
    </source>
</evidence>
<dbReference type="Pfam" id="PF17681">
    <property type="entry name" value="GCP_N_terminal"/>
    <property type="match status" value="1"/>
</dbReference>
<dbReference type="InterPro" id="IPR041470">
    <property type="entry name" value="GCP_N"/>
</dbReference>
<dbReference type="OrthoDB" id="66546at2759"/>
<evidence type="ECO:0000313" key="11">
    <source>
        <dbReference type="Proteomes" id="UP000234585"/>
    </source>
</evidence>
<dbReference type="GO" id="GO:0005816">
    <property type="term" value="C:spindle pole body"/>
    <property type="evidence" value="ECO:0007669"/>
    <property type="project" value="UniProtKB-ARBA"/>
</dbReference>
<dbReference type="InterPro" id="IPR059169">
    <property type="entry name" value="GCP5_N_ext"/>
</dbReference>
<keyword evidence="2 5" id="KW-0963">Cytoplasm</keyword>
<evidence type="ECO:0000259" key="8">
    <source>
        <dbReference type="Pfam" id="PF14609"/>
    </source>
</evidence>
<feature type="region of interest" description="Disordered" evidence="6">
    <location>
        <begin position="152"/>
        <end position="178"/>
    </location>
</feature>
<feature type="compositionally biased region" description="Acidic residues" evidence="6">
    <location>
        <begin position="798"/>
        <end position="820"/>
    </location>
</feature>
<evidence type="ECO:0000256" key="2">
    <source>
        <dbReference type="ARBA" id="ARBA00022490"/>
    </source>
</evidence>
<dbReference type="InterPro" id="IPR032797">
    <property type="entry name" value="Mod21_N"/>
</dbReference>
<dbReference type="Pfam" id="PF14609">
    <property type="entry name" value="GCP5-Mod21_N"/>
    <property type="match status" value="1"/>
</dbReference>
<dbReference type="GO" id="GO:0031122">
    <property type="term" value="P:cytoplasmic microtubule organization"/>
    <property type="evidence" value="ECO:0007669"/>
    <property type="project" value="TreeGrafter"/>
</dbReference>
<evidence type="ECO:0000256" key="1">
    <source>
        <dbReference type="ARBA" id="ARBA00010337"/>
    </source>
</evidence>
<dbReference type="Gene3D" id="1.20.120.1900">
    <property type="entry name" value="Gamma-tubulin complex, C-terminal domain"/>
    <property type="match status" value="1"/>
</dbReference>
<dbReference type="GO" id="GO:0051011">
    <property type="term" value="F:microtubule minus-end binding"/>
    <property type="evidence" value="ECO:0007669"/>
    <property type="project" value="TreeGrafter"/>
</dbReference>
<dbReference type="Proteomes" id="UP000234585">
    <property type="component" value="Unassembled WGS sequence"/>
</dbReference>
<dbReference type="GO" id="GO:0005874">
    <property type="term" value="C:microtubule"/>
    <property type="evidence" value="ECO:0007669"/>
    <property type="project" value="UniProtKB-KW"/>
</dbReference>
<organism evidence="10 11">
    <name type="scientific">Aspergillus candidus</name>
    <dbReference type="NCBI Taxonomy" id="41067"/>
    <lineage>
        <taxon>Eukaryota</taxon>
        <taxon>Fungi</taxon>
        <taxon>Dikarya</taxon>
        <taxon>Ascomycota</taxon>
        <taxon>Pezizomycotina</taxon>
        <taxon>Eurotiomycetes</taxon>
        <taxon>Eurotiomycetidae</taxon>
        <taxon>Eurotiales</taxon>
        <taxon>Aspergillaceae</taxon>
        <taxon>Aspergillus</taxon>
        <taxon>Aspergillus subgen. Circumdati</taxon>
    </lineage>
</organism>
<feature type="domain" description="Gamma-Tubulin ring complex non-core subunit mod21 N-terminal" evidence="8">
    <location>
        <begin position="66"/>
        <end position="157"/>
    </location>
</feature>
<comment type="similarity">
    <text evidence="1 5">Belongs to the TUBGCP family.</text>
</comment>
<keyword evidence="4 5" id="KW-0206">Cytoskeleton</keyword>
<dbReference type="GO" id="GO:0000930">
    <property type="term" value="C:gamma-tubulin complex"/>
    <property type="evidence" value="ECO:0007669"/>
    <property type="project" value="TreeGrafter"/>
</dbReference>
<gene>
    <name evidence="10" type="ORF">BDW47DRAFT_98194</name>
</gene>